<keyword evidence="3" id="KW-1185">Reference proteome</keyword>
<name>A0A7U2FFU9_PHANO</name>
<dbReference type="AlphaFoldDB" id="A0A7U2FFU9"/>
<dbReference type="Proteomes" id="UP000663193">
    <property type="component" value="Chromosome 17"/>
</dbReference>
<reference evidence="3" key="1">
    <citation type="journal article" date="2021" name="BMC Genomics">
        <title>Chromosome-level genome assembly and manually-curated proteome of model necrotroph Parastagonospora nodorum Sn15 reveals a genome-wide trove of candidate effector homologs, and redundancy of virulence-related functions within an accessory chromosome.</title>
        <authorList>
            <person name="Bertazzoni S."/>
            <person name="Jones D.A.B."/>
            <person name="Phan H.T."/>
            <person name="Tan K.-C."/>
            <person name="Hane J.K."/>
        </authorList>
    </citation>
    <scope>NUCLEOTIDE SEQUENCE [LARGE SCALE GENOMIC DNA]</scope>
    <source>
        <strain evidence="3">SN15 / ATCC MYA-4574 / FGSC 10173)</strain>
    </source>
</reference>
<proteinExistence type="predicted"/>
<evidence type="ECO:0000313" key="3">
    <source>
        <dbReference type="Proteomes" id="UP000663193"/>
    </source>
</evidence>
<gene>
    <name evidence="2" type="ORF">JI435_421410</name>
</gene>
<organism evidence="2 3">
    <name type="scientific">Phaeosphaeria nodorum (strain SN15 / ATCC MYA-4574 / FGSC 10173)</name>
    <name type="common">Glume blotch fungus</name>
    <name type="synonym">Parastagonospora nodorum</name>
    <dbReference type="NCBI Taxonomy" id="321614"/>
    <lineage>
        <taxon>Eukaryota</taxon>
        <taxon>Fungi</taxon>
        <taxon>Dikarya</taxon>
        <taxon>Ascomycota</taxon>
        <taxon>Pezizomycotina</taxon>
        <taxon>Dothideomycetes</taxon>
        <taxon>Pleosporomycetidae</taxon>
        <taxon>Pleosporales</taxon>
        <taxon>Pleosporineae</taxon>
        <taxon>Phaeosphaeriaceae</taxon>
        <taxon>Parastagonospora</taxon>
    </lineage>
</organism>
<dbReference type="VEuPathDB" id="FungiDB:JI435_421410"/>
<accession>A0A7U2FFU9</accession>
<protein>
    <submittedName>
        <fullName evidence="2">Uncharacterized protein</fullName>
    </submittedName>
</protein>
<evidence type="ECO:0000313" key="2">
    <source>
        <dbReference type="EMBL" id="QRD04512.1"/>
    </source>
</evidence>
<feature type="compositionally biased region" description="Basic residues" evidence="1">
    <location>
        <begin position="1"/>
        <end position="20"/>
    </location>
</feature>
<feature type="compositionally biased region" description="Basic and acidic residues" evidence="1">
    <location>
        <begin position="42"/>
        <end position="51"/>
    </location>
</feature>
<dbReference type="EMBL" id="CP069039">
    <property type="protein sequence ID" value="QRD04512.1"/>
    <property type="molecule type" value="Genomic_DNA"/>
</dbReference>
<sequence length="67" mass="7742">MLHKGIRQNAFKRCKNKVSNKQHEDGQTARLYVPKKQPSRQRHMEGSKEIHSKALSVIPTVKKAHIL</sequence>
<evidence type="ECO:0000256" key="1">
    <source>
        <dbReference type="SAM" id="MobiDB-lite"/>
    </source>
</evidence>
<feature type="region of interest" description="Disordered" evidence="1">
    <location>
        <begin position="1"/>
        <end position="51"/>
    </location>
</feature>